<dbReference type="PROSITE" id="PS00137">
    <property type="entry name" value="SUBTILASE_HIS"/>
    <property type="match status" value="1"/>
</dbReference>
<dbReference type="CDD" id="cd04077">
    <property type="entry name" value="Peptidases_S8_PCSK9_ProteinaseK_like"/>
    <property type="match status" value="1"/>
</dbReference>
<feature type="compositionally biased region" description="Gly residues" evidence="7">
    <location>
        <begin position="161"/>
        <end position="170"/>
    </location>
</feature>
<dbReference type="GO" id="GO:0006508">
    <property type="term" value="P:proteolysis"/>
    <property type="evidence" value="ECO:0007669"/>
    <property type="project" value="UniProtKB-KW"/>
</dbReference>
<feature type="active site" description="Charge relay system" evidence="5">
    <location>
        <position position="392"/>
    </location>
</feature>
<sequence>MKNYFNFKFLLVATFAITLFSCSEEVDSDSIQNLKEQDSFDSANTVGQSQLIPGQYIVVLKGNAAEKNDSNLNARENVLNILQTILSESNSAENKTSANLEPVNVYSRSIAGATLKLTEAQADLLRMDERVSYVEQDRIVQFAPPCGTPNGGPCDPTDPVDGGGDGGGGTSSQETPWGITRVNGATGYTGSNVAWVLDSGIDLDHPDLNVDASRGYNAFTSGRDGKSTDDGNGHGTHVAGTIAALNNSLGVIGVAPGATVVPVKVLDSRGSGSYSGVIAGVDHVAANGAAGDVANMSLGGPVSVALEDAIKAAAQKGINFMLAAGNEAQDANNVSPARVNGTNIYTISAMSQGDNWASFSNFGNPPVDYCAPGVSVKSTWKDGGYNTISGTSMATPHAAGVLLLGAASTSGTVNGDPDGTADPIITN</sequence>
<dbReference type="PROSITE" id="PS00138">
    <property type="entry name" value="SUBTILASE_SER"/>
    <property type="match status" value="1"/>
</dbReference>
<evidence type="ECO:0000313" key="11">
    <source>
        <dbReference type="Proteomes" id="UP000478505"/>
    </source>
</evidence>
<dbReference type="PROSITE" id="PS51257">
    <property type="entry name" value="PROKAR_LIPOPROTEIN"/>
    <property type="match status" value="1"/>
</dbReference>
<dbReference type="Pfam" id="PF05922">
    <property type="entry name" value="Inhibitor_I9"/>
    <property type="match status" value="1"/>
</dbReference>
<dbReference type="GO" id="GO:0005615">
    <property type="term" value="C:extracellular space"/>
    <property type="evidence" value="ECO:0007669"/>
    <property type="project" value="TreeGrafter"/>
</dbReference>
<evidence type="ECO:0000256" key="1">
    <source>
        <dbReference type="ARBA" id="ARBA00011073"/>
    </source>
</evidence>
<organism evidence="10 11">
    <name type="scientific">Psychroflexus aurantiacus</name>
    <dbReference type="NCBI Taxonomy" id="2709310"/>
    <lineage>
        <taxon>Bacteria</taxon>
        <taxon>Pseudomonadati</taxon>
        <taxon>Bacteroidota</taxon>
        <taxon>Flavobacteriia</taxon>
        <taxon>Flavobacteriales</taxon>
        <taxon>Flavobacteriaceae</taxon>
        <taxon>Psychroflexus</taxon>
    </lineage>
</organism>
<feature type="active site" description="Charge relay system" evidence="5">
    <location>
        <position position="234"/>
    </location>
</feature>
<dbReference type="InterPro" id="IPR022398">
    <property type="entry name" value="Peptidase_S8_His-AS"/>
</dbReference>
<evidence type="ECO:0000259" key="9">
    <source>
        <dbReference type="Pfam" id="PF05922"/>
    </source>
</evidence>
<dbReference type="Gene3D" id="3.40.50.200">
    <property type="entry name" value="Peptidase S8/S53 domain"/>
    <property type="match status" value="1"/>
</dbReference>
<gene>
    <name evidence="10" type="ORF">G3567_07460</name>
</gene>
<dbReference type="InterPro" id="IPR023827">
    <property type="entry name" value="Peptidase_S8_Asp-AS"/>
</dbReference>
<dbReference type="PROSITE" id="PS51892">
    <property type="entry name" value="SUBTILASE"/>
    <property type="match status" value="1"/>
</dbReference>
<dbReference type="AlphaFoldDB" id="A0A6B3R169"/>
<dbReference type="SUPFAM" id="SSF54897">
    <property type="entry name" value="Protease propeptides/inhibitors"/>
    <property type="match status" value="1"/>
</dbReference>
<reference evidence="10 11" key="1">
    <citation type="submission" date="2020-02" db="EMBL/GenBank/DDBJ databases">
        <title>Flavobacteriaceae Psychroflexus bacterium YR1-1, complete genome.</title>
        <authorList>
            <person name="Li Y."/>
            <person name="Wu S."/>
        </authorList>
    </citation>
    <scope>NUCLEOTIDE SEQUENCE [LARGE SCALE GENOMIC DNA]</scope>
    <source>
        <strain evidence="10 11">YR1-1</strain>
    </source>
</reference>
<evidence type="ECO:0000256" key="3">
    <source>
        <dbReference type="ARBA" id="ARBA00022801"/>
    </source>
</evidence>
<evidence type="ECO:0000256" key="5">
    <source>
        <dbReference type="PROSITE-ProRule" id="PRU01240"/>
    </source>
</evidence>
<feature type="active site" description="Charge relay system" evidence="5">
    <location>
        <position position="198"/>
    </location>
</feature>
<dbReference type="InterPro" id="IPR050131">
    <property type="entry name" value="Peptidase_S8_subtilisin-like"/>
</dbReference>
<evidence type="ECO:0000256" key="2">
    <source>
        <dbReference type="ARBA" id="ARBA00022670"/>
    </source>
</evidence>
<accession>A0A6B3R169</accession>
<evidence type="ECO:0000256" key="6">
    <source>
        <dbReference type="RuleBase" id="RU003355"/>
    </source>
</evidence>
<dbReference type="InterPro" id="IPR034193">
    <property type="entry name" value="PCSK9_ProteinaseK-like"/>
</dbReference>
<comment type="caution">
    <text evidence="10">The sequence shown here is derived from an EMBL/GenBank/DDBJ whole genome shotgun (WGS) entry which is preliminary data.</text>
</comment>
<dbReference type="GO" id="GO:0004252">
    <property type="term" value="F:serine-type endopeptidase activity"/>
    <property type="evidence" value="ECO:0007669"/>
    <property type="project" value="UniProtKB-UniRule"/>
</dbReference>
<dbReference type="InterPro" id="IPR010259">
    <property type="entry name" value="S8pro/Inhibitor_I9"/>
</dbReference>
<evidence type="ECO:0000313" key="10">
    <source>
        <dbReference type="EMBL" id="NEV93982.1"/>
    </source>
</evidence>
<dbReference type="RefSeq" id="WP_164004693.1">
    <property type="nucleotide sequence ID" value="NZ_JAAIKD010000003.1"/>
</dbReference>
<dbReference type="Gene3D" id="3.30.70.80">
    <property type="entry name" value="Peptidase S8 propeptide/proteinase inhibitor I9"/>
    <property type="match status" value="1"/>
</dbReference>
<dbReference type="PANTHER" id="PTHR43806:SF11">
    <property type="entry name" value="CEREVISIN-RELATED"/>
    <property type="match status" value="1"/>
</dbReference>
<protein>
    <submittedName>
        <fullName evidence="10">S8 family peptidase</fullName>
    </submittedName>
</protein>
<keyword evidence="3 5" id="KW-0378">Hydrolase</keyword>
<dbReference type="InterPro" id="IPR036852">
    <property type="entry name" value="Peptidase_S8/S53_dom_sf"/>
</dbReference>
<dbReference type="InterPro" id="IPR015500">
    <property type="entry name" value="Peptidase_S8_subtilisin-rel"/>
</dbReference>
<dbReference type="Pfam" id="PF00082">
    <property type="entry name" value="Peptidase_S8"/>
    <property type="match status" value="1"/>
</dbReference>
<evidence type="ECO:0000256" key="4">
    <source>
        <dbReference type="ARBA" id="ARBA00022825"/>
    </source>
</evidence>
<dbReference type="PRINTS" id="PR00723">
    <property type="entry name" value="SUBTILISIN"/>
</dbReference>
<evidence type="ECO:0000259" key="8">
    <source>
        <dbReference type="Pfam" id="PF00082"/>
    </source>
</evidence>
<dbReference type="InterPro" id="IPR000209">
    <property type="entry name" value="Peptidase_S8/S53_dom"/>
</dbReference>
<keyword evidence="2 5" id="KW-0645">Protease</keyword>
<comment type="similarity">
    <text evidence="1 5 6">Belongs to the peptidase S8 family.</text>
</comment>
<keyword evidence="4 5" id="KW-0720">Serine protease</keyword>
<feature type="domain" description="Inhibitor I9" evidence="9">
    <location>
        <begin position="55"/>
        <end position="142"/>
    </location>
</feature>
<keyword evidence="11" id="KW-1185">Reference proteome</keyword>
<name>A0A6B3R169_9FLAO</name>
<feature type="compositionally biased region" description="Low complexity" evidence="7">
    <location>
        <begin position="151"/>
        <end position="160"/>
    </location>
</feature>
<feature type="domain" description="Peptidase S8/S53" evidence="8">
    <location>
        <begin position="196"/>
        <end position="404"/>
    </location>
</feature>
<dbReference type="InterPro" id="IPR037045">
    <property type="entry name" value="S8pro/Inhibitor_I9_sf"/>
</dbReference>
<dbReference type="SUPFAM" id="SSF52743">
    <property type="entry name" value="Subtilisin-like"/>
    <property type="match status" value="1"/>
</dbReference>
<dbReference type="InterPro" id="IPR023828">
    <property type="entry name" value="Peptidase_S8_Ser-AS"/>
</dbReference>
<dbReference type="Proteomes" id="UP000478505">
    <property type="component" value="Unassembled WGS sequence"/>
</dbReference>
<evidence type="ECO:0000256" key="7">
    <source>
        <dbReference type="SAM" id="MobiDB-lite"/>
    </source>
</evidence>
<dbReference type="PROSITE" id="PS00136">
    <property type="entry name" value="SUBTILASE_ASP"/>
    <property type="match status" value="1"/>
</dbReference>
<feature type="region of interest" description="Disordered" evidence="7">
    <location>
        <begin position="144"/>
        <end position="177"/>
    </location>
</feature>
<proteinExistence type="inferred from homology"/>
<dbReference type="PANTHER" id="PTHR43806">
    <property type="entry name" value="PEPTIDASE S8"/>
    <property type="match status" value="1"/>
</dbReference>
<dbReference type="EMBL" id="JAAIKD010000003">
    <property type="protein sequence ID" value="NEV93982.1"/>
    <property type="molecule type" value="Genomic_DNA"/>
</dbReference>